<gene>
    <name evidence="1" type="ORF">BTAR23_AR23_05709</name>
</gene>
<organism evidence="1 2">
    <name type="scientific">Bacillus thuringiensis subsp. israelensis</name>
    <dbReference type="NCBI Taxonomy" id="1430"/>
    <lineage>
        <taxon>Bacteria</taxon>
        <taxon>Bacillati</taxon>
        <taxon>Bacillota</taxon>
        <taxon>Bacilli</taxon>
        <taxon>Bacillales</taxon>
        <taxon>Bacillaceae</taxon>
        <taxon>Bacillus</taxon>
        <taxon>Bacillus cereus group</taxon>
    </lineage>
</organism>
<name>A0AAX3HXM3_BACTI</name>
<evidence type="ECO:0000313" key="2">
    <source>
        <dbReference type="Proteomes" id="UP000508034"/>
    </source>
</evidence>
<sequence length="34" mass="4043">MENNQYVAELKKNEAIKVMAQLIRKYMKELTKEG</sequence>
<proteinExistence type="predicted"/>
<dbReference type="EMBL" id="CAAKHA010000027">
    <property type="protein sequence ID" value="VIJ07601.1"/>
    <property type="molecule type" value="Genomic_DNA"/>
</dbReference>
<evidence type="ECO:0008006" key="3">
    <source>
        <dbReference type="Google" id="ProtNLM"/>
    </source>
</evidence>
<comment type="caution">
    <text evidence="1">The sequence shown here is derived from an EMBL/GenBank/DDBJ whole genome shotgun (WGS) entry which is preliminary data.</text>
</comment>
<accession>A0AAX3HXM3</accession>
<evidence type="ECO:0000313" key="1">
    <source>
        <dbReference type="EMBL" id="VIJ07601.1"/>
    </source>
</evidence>
<reference evidence="1 2" key="1">
    <citation type="submission" date="2019-04" db="EMBL/GenBank/DDBJ databases">
        <authorList>
            <person name="Patino-Navarrete R."/>
            <person name="Patino Navarrete R."/>
        </authorList>
    </citation>
    <scope>NUCLEOTIDE SEQUENCE [LARGE SCALE GENOMIC DNA]</scope>
    <source>
        <strain evidence="1">Bacillus thuringiensis strain AR23</strain>
    </source>
</reference>
<protein>
    <recommendedName>
        <fullName evidence="3">Transposase</fullName>
    </recommendedName>
</protein>
<dbReference type="AlphaFoldDB" id="A0AAX3HXM3"/>
<dbReference type="Proteomes" id="UP000508034">
    <property type="component" value="Unassembled WGS sequence"/>
</dbReference>